<keyword evidence="1" id="KW-0812">Transmembrane</keyword>
<dbReference type="Proteomes" id="UP000053054">
    <property type="component" value="Unassembled WGS sequence"/>
</dbReference>
<evidence type="ECO:0000313" key="2">
    <source>
        <dbReference type="EMBL" id="KRO53112.1"/>
    </source>
</evidence>
<feature type="transmembrane region" description="Helical" evidence="1">
    <location>
        <begin position="12"/>
        <end position="33"/>
    </location>
</feature>
<organism evidence="2 3">
    <name type="scientific">Actinobacteria bacterium BACL2 MAG-120820-bin50</name>
    <dbReference type="NCBI Taxonomy" id="1655570"/>
    <lineage>
        <taxon>Bacteria</taxon>
        <taxon>Bacillati</taxon>
        <taxon>Actinomycetota</taxon>
        <taxon>Actinomycetes</taxon>
        <taxon>Actinomycetes incertae sedis</taxon>
        <taxon>ac1 cluster</taxon>
    </lineage>
</organism>
<sequence length="150" mass="17167">MNRKRDEQGSAIAEFVLIATPLFIPALIFFSSMQQSAKEEMTVSTLARQSLRAFITADDLSQGHQRIRFILNQYRELENQGRSSDDQRSSFTYNISCQSQGCLKPGSLVELSLYRSFEIEVYDSNQIARVENRKAAAVVRGYVDKWRDES</sequence>
<gene>
    <name evidence="2" type="ORF">ABR62_01685</name>
</gene>
<name>A0A0R2QRT2_9ACTN</name>
<accession>A0A0R2QRT2</accession>
<dbReference type="AlphaFoldDB" id="A0A0R2QRT2"/>
<keyword evidence="1" id="KW-0472">Membrane</keyword>
<evidence type="ECO:0000256" key="1">
    <source>
        <dbReference type="SAM" id="Phobius"/>
    </source>
</evidence>
<evidence type="ECO:0000313" key="3">
    <source>
        <dbReference type="Proteomes" id="UP000053054"/>
    </source>
</evidence>
<proteinExistence type="predicted"/>
<dbReference type="EMBL" id="LIAU01000068">
    <property type="protein sequence ID" value="KRO53112.1"/>
    <property type="molecule type" value="Genomic_DNA"/>
</dbReference>
<protein>
    <recommendedName>
        <fullName evidence="4">Pilus assembly protein TadE</fullName>
    </recommendedName>
</protein>
<comment type="caution">
    <text evidence="2">The sequence shown here is derived from an EMBL/GenBank/DDBJ whole genome shotgun (WGS) entry which is preliminary data.</text>
</comment>
<keyword evidence="1" id="KW-1133">Transmembrane helix</keyword>
<evidence type="ECO:0008006" key="4">
    <source>
        <dbReference type="Google" id="ProtNLM"/>
    </source>
</evidence>
<reference evidence="2 3" key="1">
    <citation type="submission" date="2015-10" db="EMBL/GenBank/DDBJ databases">
        <title>Metagenome-Assembled Genomes uncover a global brackish microbiome.</title>
        <authorList>
            <person name="Hugerth L.W."/>
            <person name="Larsson J."/>
            <person name="Alneberg J."/>
            <person name="Lindh M.V."/>
            <person name="Legrand C."/>
            <person name="Pinhassi J."/>
            <person name="Andersson A.F."/>
        </authorList>
    </citation>
    <scope>NUCLEOTIDE SEQUENCE [LARGE SCALE GENOMIC DNA]</scope>
    <source>
        <strain evidence="2">BACL2 MAG-120820-bin50</strain>
    </source>
</reference>